<feature type="compositionally biased region" description="Polar residues" evidence="8">
    <location>
        <begin position="648"/>
        <end position="662"/>
    </location>
</feature>
<feature type="domain" description="Homeobox" evidence="9">
    <location>
        <begin position="65"/>
        <end position="125"/>
    </location>
</feature>
<evidence type="ECO:0000256" key="5">
    <source>
        <dbReference type="ARBA" id="ARBA00023242"/>
    </source>
</evidence>
<dbReference type="PANTHER" id="PTHR24341:SF6">
    <property type="entry name" value="HOMEOBOX PROTEIN INVECTED"/>
    <property type="match status" value="1"/>
</dbReference>
<evidence type="ECO:0000256" key="7">
    <source>
        <dbReference type="RuleBase" id="RU000682"/>
    </source>
</evidence>
<keyword evidence="5 6" id="KW-0539">Nucleus</keyword>
<comment type="similarity">
    <text evidence="2">Belongs to the engrailed homeobox family.</text>
</comment>
<dbReference type="SMART" id="SM00389">
    <property type="entry name" value="HOX"/>
    <property type="match status" value="1"/>
</dbReference>
<feature type="region of interest" description="Disordered" evidence="8">
    <location>
        <begin position="217"/>
        <end position="246"/>
    </location>
</feature>
<evidence type="ECO:0000313" key="10">
    <source>
        <dbReference type="EMBL" id="KAK3394761.1"/>
    </source>
</evidence>
<evidence type="ECO:0000313" key="11">
    <source>
        <dbReference type="Proteomes" id="UP001285441"/>
    </source>
</evidence>
<dbReference type="GO" id="GO:0000981">
    <property type="term" value="F:DNA-binding transcription factor activity, RNA polymerase II-specific"/>
    <property type="evidence" value="ECO:0007669"/>
    <property type="project" value="InterPro"/>
</dbReference>
<dbReference type="Gene3D" id="1.10.10.60">
    <property type="entry name" value="Homeodomain-like"/>
    <property type="match status" value="1"/>
</dbReference>
<evidence type="ECO:0000256" key="4">
    <source>
        <dbReference type="ARBA" id="ARBA00023155"/>
    </source>
</evidence>
<reference evidence="10" key="1">
    <citation type="journal article" date="2023" name="Mol. Phylogenet. Evol.">
        <title>Genome-scale phylogeny and comparative genomics of the fungal order Sordariales.</title>
        <authorList>
            <person name="Hensen N."/>
            <person name="Bonometti L."/>
            <person name="Westerberg I."/>
            <person name="Brannstrom I.O."/>
            <person name="Guillou S."/>
            <person name="Cros-Aarteil S."/>
            <person name="Calhoun S."/>
            <person name="Haridas S."/>
            <person name="Kuo A."/>
            <person name="Mondo S."/>
            <person name="Pangilinan J."/>
            <person name="Riley R."/>
            <person name="LaButti K."/>
            <person name="Andreopoulos B."/>
            <person name="Lipzen A."/>
            <person name="Chen C."/>
            <person name="Yan M."/>
            <person name="Daum C."/>
            <person name="Ng V."/>
            <person name="Clum A."/>
            <person name="Steindorff A."/>
            <person name="Ohm R.A."/>
            <person name="Martin F."/>
            <person name="Silar P."/>
            <person name="Natvig D.O."/>
            <person name="Lalanne C."/>
            <person name="Gautier V."/>
            <person name="Ament-Velasquez S.L."/>
            <person name="Kruys A."/>
            <person name="Hutchinson M.I."/>
            <person name="Powell A.J."/>
            <person name="Barry K."/>
            <person name="Miller A.N."/>
            <person name="Grigoriev I.V."/>
            <person name="Debuchy R."/>
            <person name="Gladieux P."/>
            <person name="Hiltunen Thoren M."/>
            <person name="Johannesson H."/>
        </authorList>
    </citation>
    <scope>NUCLEOTIDE SEQUENCE</scope>
    <source>
        <strain evidence="10">CBS 232.78</strain>
    </source>
</reference>
<evidence type="ECO:0000256" key="8">
    <source>
        <dbReference type="SAM" id="MobiDB-lite"/>
    </source>
</evidence>
<organism evidence="10 11">
    <name type="scientific">Podospora didyma</name>
    <dbReference type="NCBI Taxonomy" id="330526"/>
    <lineage>
        <taxon>Eukaryota</taxon>
        <taxon>Fungi</taxon>
        <taxon>Dikarya</taxon>
        <taxon>Ascomycota</taxon>
        <taxon>Pezizomycotina</taxon>
        <taxon>Sordariomycetes</taxon>
        <taxon>Sordariomycetidae</taxon>
        <taxon>Sordariales</taxon>
        <taxon>Podosporaceae</taxon>
        <taxon>Podospora</taxon>
    </lineage>
</organism>
<dbReference type="Pfam" id="PF00046">
    <property type="entry name" value="Homeodomain"/>
    <property type="match status" value="1"/>
</dbReference>
<feature type="DNA-binding region" description="Homeobox" evidence="6">
    <location>
        <begin position="67"/>
        <end position="126"/>
    </location>
</feature>
<feature type="region of interest" description="Disordered" evidence="8">
    <location>
        <begin position="623"/>
        <end position="662"/>
    </location>
</feature>
<dbReference type="SUPFAM" id="SSF46689">
    <property type="entry name" value="Homeodomain-like"/>
    <property type="match status" value="1"/>
</dbReference>
<comment type="subcellular location">
    <subcellularLocation>
        <location evidence="1 6 7">Nucleus</location>
    </subcellularLocation>
</comment>
<evidence type="ECO:0000256" key="6">
    <source>
        <dbReference type="PROSITE-ProRule" id="PRU00108"/>
    </source>
</evidence>
<evidence type="ECO:0000259" key="9">
    <source>
        <dbReference type="PROSITE" id="PS50071"/>
    </source>
</evidence>
<dbReference type="GO" id="GO:0016586">
    <property type="term" value="C:RSC-type complex"/>
    <property type="evidence" value="ECO:0007669"/>
    <property type="project" value="TreeGrafter"/>
</dbReference>
<evidence type="ECO:0000256" key="1">
    <source>
        <dbReference type="ARBA" id="ARBA00004123"/>
    </source>
</evidence>
<feature type="region of interest" description="Disordered" evidence="8">
    <location>
        <begin position="173"/>
        <end position="202"/>
    </location>
</feature>
<evidence type="ECO:0000256" key="2">
    <source>
        <dbReference type="ARBA" id="ARBA00010896"/>
    </source>
</evidence>
<reference evidence="10" key="2">
    <citation type="submission" date="2023-06" db="EMBL/GenBank/DDBJ databases">
        <authorList>
            <consortium name="Lawrence Berkeley National Laboratory"/>
            <person name="Haridas S."/>
            <person name="Hensen N."/>
            <person name="Bonometti L."/>
            <person name="Westerberg I."/>
            <person name="Brannstrom I.O."/>
            <person name="Guillou S."/>
            <person name="Cros-Aarteil S."/>
            <person name="Calhoun S."/>
            <person name="Kuo A."/>
            <person name="Mondo S."/>
            <person name="Pangilinan J."/>
            <person name="Riley R."/>
            <person name="LaButti K."/>
            <person name="Andreopoulos B."/>
            <person name="Lipzen A."/>
            <person name="Chen C."/>
            <person name="Yanf M."/>
            <person name="Daum C."/>
            <person name="Ng V."/>
            <person name="Clum A."/>
            <person name="Steindorff A."/>
            <person name="Ohm R."/>
            <person name="Martin F."/>
            <person name="Silar P."/>
            <person name="Natvig D."/>
            <person name="Lalanne C."/>
            <person name="Gautier V."/>
            <person name="Ament-velasquez S.L."/>
            <person name="Kruys A."/>
            <person name="Hutchinson M.I."/>
            <person name="Powell A.J."/>
            <person name="Barry K."/>
            <person name="Miller A.N."/>
            <person name="Grigoriev I.V."/>
            <person name="Debuchy R."/>
            <person name="Gladieux P."/>
            <person name="Thoren M.H."/>
            <person name="Johannesson H."/>
        </authorList>
    </citation>
    <scope>NUCLEOTIDE SEQUENCE</scope>
    <source>
        <strain evidence="10">CBS 232.78</strain>
    </source>
</reference>
<dbReference type="InterPro" id="IPR001356">
    <property type="entry name" value="HD"/>
</dbReference>
<dbReference type="Proteomes" id="UP001285441">
    <property type="component" value="Unassembled WGS sequence"/>
</dbReference>
<dbReference type="GO" id="GO:0003677">
    <property type="term" value="F:DNA binding"/>
    <property type="evidence" value="ECO:0007669"/>
    <property type="project" value="UniProtKB-UniRule"/>
</dbReference>
<dbReference type="PANTHER" id="PTHR24341">
    <property type="entry name" value="HOMEOBOX PROTEIN ENGRAILED"/>
    <property type="match status" value="1"/>
</dbReference>
<dbReference type="EMBL" id="JAULSW010000001">
    <property type="protein sequence ID" value="KAK3394761.1"/>
    <property type="molecule type" value="Genomic_DNA"/>
</dbReference>
<dbReference type="AlphaFoldDB" id="A0AAE0U8D6"/>
<dbReference type="PROSITE" id="PS50071">
    <property type="entry name" value="HOMEOBOX_2"/>
    <property type="match status" value="1"/>
</dbReference>
<gene>
    <name evidence="10" type="ORF">B0H63DRAFT_444874</name>
</gene>
<dbReference type="InterPro" id="IPR009057">
    <property type="entry name" value="Homeodomain-like_sf"/>
</dbReference>
<feature type="compositionally biased region" description="Basic and acidic residues" evidence="8">
    <location>
        <begin position="122"/>
        <end position="148"/>
    </location>
</feature>
<accession>A0AAE0U8D6</accession>
<evidence type="ECO:0000256" key="3">
    <source>
        <dbReference type="ARBA" id="ARBA00023125"/>
    </source>
</evidence>
<dbReference type="CDD" id="cd00086">
    <property type="entry name" value="homeodomain"/>
    <property type="match status" value="1"/>
</dbReference>
<dbReference type="PROSITE" id="PS00027">
    <property type="entry name" value="HOMEOBOX_1"/>
    <property type="match status" value="1"/>
</dbReference>
<feature type="compositionally biased region" description="Acidic residues" evidence="8">
    <location>
        <begin position="174"/>
        <end position="192"/>
    </location>
</feature>
<dbReference type="InterPro" id="IPR017970">
    <property type="entry name" value="Homeobox_CS"/>
</dbReference>
<comment type="caution">
    <text evidence="10">The sequence shown here is derived from an EMBL/GenBank/DDBJ whole genome shotgun (WGS) entry which is preliminary data.</text>
</comment>
<proteinExistence type="inferred from homology"/>
<feature type="region of interest" description="Disordered" evidence="8">
    <location>
        <begin position="84"/>
        <end position="161"/>
    </location>
</feature>
<feature type="region of interest" description="Disordered" evidence="8">
    <location>
        <begin position="358"/>
        <end position="426"/>
    </location>
</feature>
<keyword evidence="4 6" id="KW-0371">Homeobox</keyword>
<protein>
    <recommendedName>
        <fullName evidence="9">Homeobox domain-containing protein</fullName>
    </recommendedName>
</protein>
<dbReference type="InterPro" id="IPR050720">
    <property type="entry name" value="Engrailed_Homeobox_TFs"/>
</dbReference>
<keyword evidence="11" id="KW-1185">Reference proteome</keyword>
<sequence>MEMDMMDLYRRPYSNLNMQHFSAPQHGQPHGQQYPFWNQHLMAFYQQQQQRATAAMMGQGSMHSSKQTEPKPRLAKDEVELLEREFAKNPKPNSSTKRQLAERMNVEVPRINNWFQNRRAKEKQMKKTAEFEAQQAKDRASSDSKPSDDQGPVSEFYGLSNLHRPLGLSTAAFGEDDEEDDEDDEADAEGGEDEFHRRPSNFGGLVDLAASAPPVRAIGTPASSDSDGFVHVEYEPSSSPPHHGQRIIELAPPPAISGSFAPIQDHQADFQRSVPYLYGLPEPPAVHGLPEPCFDGMPSHRGVIHGPGPFIPFADRDYFAPTPVPQFPSQLIAENAARSANHEAPVHRGLTEDLVKEEDLSPSAMPDSPPLAPDMRFKSPPPPADIAGRRNMRRPAPLGLSSLRSASHCAGPKTGIDAPRRADTASPLRRISSATGSLSGRVQKSMLLGGPRSPFNLDRNKEALYQSLQGTHSPVMASLNGAMSPMASDGINGQGVRENTVATNSSDEEQSYTFGSLGAVSGLPMYKSEPNAKTPPTTPGLPIGFQDPFYPPSAEHGWNYGQHDEALPTPSLCSHGGSELEFSMAPQMPGYVASQPVTPSFPPSVGPTYTGFFGGSLANTEYTFPDSYPPESSARSSPGGPPKCKQFQFAQNVTPQDYNTDK</sequence>
<name>A0AAE0U8D6_9PEZI</name>
<keyword evidence="3 6" id="KW-0238">DNA-binding</keyword>